<feature type="transmembrane region" description="Helical" evidence="1">
    <location>
        <begin position="79"/>
        <end position="98"/>
    </location>
</feature>
<proteinExistence type="predicted"/>
<feature type="transmembrane region" description="Helical" evidence="1">
    <location>
        <begin position="220"/>
        <end position="237"/>
    </location>
</feature>
<keyword evidence="3" id="KW-1185">Reference proteome</keyword>
<protein>
    <submittedName>
        <fullName evidence="2">Uncharacterized protein</fullName>
    </submittedName>
</protein>
<gene>
    <name evidence="2" type="ORF">F906_02856</name>
</gene>
<evidence type="ECO:0000313" key="2">
    <source>
        <dbReference type="EMBL" id="ENW85126.1"/>
    </source>
</evidence>
<dbReference type="AlphaFoldDB" id="N9M370"/>
<reference evidence="2 3" key="1">
    <citation type="submission" date="2013-02" db="EMBL/GenBank/DDBJ databases">
        <title>The Genome Sequence of Acinetobacter sp. NIPH 713.</title>
        <authorList>
            <consortium name="The Broad Institute Genome Sequencing Platform"/>
            <consortium name="The Broad Institute Genome Sequencing Center for Infectious Disease"/>
            <person name="Cerqueira G."/>
            <person name="Feldgarden M."/>
            <person name="Courvalin P."/>
            <person name="Perichon B."/>
            <person name="Grillot-Courvalin C."/>
            <person name="Clermont D."/>
            <person name="Rocha E."/>
            <person name="Yoon E.-J."/>
            <person name="Nemec A."/>
            <person name="Walker B."/>
            <person name="Young S.K."/>
            <person name="Zeng Q."/>
            <person name="Gargeya S."/>
            <person name="Fitzgerald M."/>
            <person name="Haas B."/>
            <person name="Abouelleil A."/>
            <person name="Alvarado L."/>
            <person name="Arachchi H.M."/>
            <person name="Berlin A.M."/>
            <person name="Chapman S.B."/>
            <person name="Dewar J."/>
            <person name="Goldberg J."/>
            <person name="Griggs A."/>
            <person name="Gujja S."/>
            <person name="Hansen M."/>
            <person name="Howarth C."/>
            <person name="Imamovic A."/>
            <person name="Larimer J."/>
            <person name="McCowan C."/>
            <person name="Murphy C."/>
            <person name="Neiman D."/>
            <person name="Pearson M."/>
            <person name="Priest M."/>
            <person name="Roberts A."/>
            <person name="Saif S."/>
            <person name="Shea T."/>
            <person name="Sisk P."/>
            <person name="Sykes S."/>
            <person name="Wortman J."/>
            <person name="Nusbaum C."/>
            <person name="Birren B."/>
        </authorList>
    </citation>
    <scope>NUCLEOTIDE SEQUENCE [LARGE SCALE GENOMIC DNA]</scope>
    <source>
        <strain evidence="2 3">NIPH 713</strain>
    </source>
</reference>
<keyword evidence="1" id="KW-0812">Transmembrane</keyword>
<feature type="transmembrane region" description="Helical" evidence="1">
    <location>
        <begin position="44"/>
        <end position="67"/>
    </location>
</feature>
<name>N9M370_9GAMM</name>
<accession>N9M370</accession>
<dbReference type="EMBL" id="APRJ01000018">
    <property type="protein sequence ID" value="ENW85126.1"/>
    <property type="molecule type" value="Genomic_DNA"/>
</dbReference>
<dbReference type="RefSeq" id="WP_005166853.1">
    <property type="nucleotide sequence ID" value="NZ_KB850027.1"/>
</dbReference>
<sequence>MIEISNFMGNKDKKYYGVFFLFGFFLVLFVSVYCSIIQTTKYSFIFYFIKYSIFYGFMFFIPFIFYILNLLKIKIEKNLYIFFVGIFLILMLIFFNILDIKEKRIYQSINIEEMEKNLIIDKFTLQGNTYVLKGRTPTRYGIPQVIKIKNNEKLLFQCHLVNIKCPYISSGKNNHKIYMIEYYITSKNRNIIFRMWNQDGVIINFKDDYMNFIKISRLDVYLYTFFFLINFLYIVYIKHKSLI</sequence>
<evidence type="ECO:0000313" key="3">
    <source>
        <dbReference type="Proteomes" id="UP000023774"/>
    </source>
</evidence>
<dbReference type="PATRIC" id="fig|1217709.3.peg.2766"/>
<keyword evidence="1" id="KW-0472">Membrane</keyword>
<organism evidence="2 3">
    <name type="scientific">Acinetobacter pseudolwoffii</name>
    <dbReference type="NCBI Taxonomy" id="2053287"/>
    <lineage>
        <taxon>Bacteria</taxon>
        <taxon>Pseudomonadati</taxon>
        <taxon>Pseudomonadota</taxon>
        <taxon>Gammaproteobacteria</taxon>
        <taxon>Moraxellales</taxon>
        <taxon>Moraxellaceae</taxon>
        <taxon>Acinetobacter</taxon>
    </lineage>
</organism>
<evidence type="ECO:0000256" key="1">
    <source>
        <dbReference type="SAM" id="Phobius"/>
    </source>
</evidence>
<dbReference type="Proteomes" id="UP000023774">
    <property type="component" value="Unassembled WGS sequence"/>
</dbReference>
<feature type="transmembrane region" description="Helical" evidence="1">
    <location>
        <begin position="15"/>
        <end position="37"/>
    </location>
</feature>
<keyword evidence="1" id="KW-1133">Transmembrane helix</keyword>
<comment type="caution">
    <text evidence="2">The sequence shown here is derived from an EMBL/GenBank/DDBJ whole genome shotgun (WGS) entry which is preliminary data.</text>
</comment>
<dbReference type="HOGENOM" id="CLU_1140660_0_0_6"/>